<dbReference type="GO" id="GO:0046872">
    <property type="term" value="F:metal ion binding"/>
    <property type="evidence" value="ECO:0007669"/>
    <property type="project" value="UniProtKB-KW"/>
</dbReference>
<evidence type="ECO:0000259" key="18">
    <source>
        <dbReference type="PROSITE" id="PS51462"/>
    </source>
</evidence>
<dbReference type="PRINTS" id="PR00502">
    <property type="entry name" value="NUDIXFAMILY"/>
</dbReference>
<comment type="catalytic activity">
    <reaction evidence="10">
        <text>8-oxo-dGTP + H2O = 8-oxo-dGMP + diphosphate + H(+)</text>
        <dbReference type="Rhea" id="RHEA:31575"/>
        <dbReference type="ChEBI" id="CHEBI:15377"/>
        <dbReference type="ChEBI" id="CHEBI:15378"/>
        <dbReference type="ChEBI" id="CHEBI:33019"/>
        <dbReference type="ChEBI" id="CHEBI:63224"/>
        <dbReference type="ChEBI" id="CHEBI:77896"/>
        <dbReference type="EC" id="3.6.1.55"/>
    </reaction>
</comment>
<evidence type="ECO:0000256" key="6">
    <source>
        <dbReference type="ARBA" id="ARBA00022763"/>
    </source>
</evidence>
<dbReference type="GO" id="GO:0006281">
    <property type="term" value="P:DNA repair"/>
    <property type="evidence" value="ECO:0007669"/>
    <property type="project" value="UniProtKB-KW"/>
</dbReference>
<evidence type="ECO:0000256" key="10">
    <source>
        <dbReference type="ARBA" id="ARBA00035861"/>
    </source>
</evidence>
<dbReference type="InterPro" id="IPR000086">
    <property type="entry name" value="NUDIX_hydrolase_dom"/>
</dbReference>
<evidence type="ECO:0000256" key="15">
    <source>
        <dbReference type="ARBA" id="ARBA00041979"/>
    </source>
</evidence>
<dbReference type="PROSITE" id="PS51462">
    <property type="entry name" value="NUDIX"/>
    <property type="match status" value="1"/>
</dbReference>
<evidence type="ECO:0000256" key="14">
    <source>
        <dbReference type="ARBA" id="ARBA00041592"/>
    </source>
</evidence>
<dbReference type="GO" id="GO:0008413">
    <property type="term" value="F:8-oxo-7,8-dihydroguanosine triphosphate pyrophosphatase activity"/>
    <property type="evidence" value="ECO:0007669"/>
    <property type="project" value="TreeGrafter"/>
</dbReference>
<evidence type="ECO:0000256" key="7">
    <source>
        <dbReference type="ARBA" id="ARBA00022801"/>
    </source>
</evidence>
<evidence type="ECO:0000313" key="20">
    <source>
        <dbReference type="Proteomes" id="UP000321250"/>
    </source>
</evidence>
<feature type="domain" description="Nudix hydrolase" evidence="18">
    <location>
        <begin position="9"/>
        <end position="136"/>
    </location>
</feature>
<dbReference type="InterPro" id="IPR047127">
    <property type="entry name" value="MutT-like"/>
</dbReference>
<evidence type="ECO:0000256" key="4">
    <source>
        <dbReference type="ARBA" id="ARBA00022705"/>
    </source>
</evidence>
<dbReference type="GO" id="GO:0035539">
    <property type="term" value="F:8-oxo-7,8-dihydrodeoxyguanosine triphosphate pyrophosphatase activity"/>
    <property type="evidence" value="ECO:0007669"/>
    <property type="project" value="UniProtKB-EC"/>
</dbReference>
<keyword evidence="6" id="KW-0227">DNA damage</keyword>
<dbReference type="OrthoDB" id="9810648at2"/>
<dbReference type="InterPro" id="IPR020476">
    <property type="entry name" value="Nudix_hydrolase"/>
</dbReference>
<evidence type="ECO:0000256" key="5">
    <source>
        <dbReference type="ARBA" id="ARBA00022723"/>
    </source>
</evidence>
<dbReference type="PROSITE" id="PS00893">
    <property type="entry name" value="NUDIX_BOX"/>
    <property type="match status" value="1"/>
</dbReference>
<name>A0A5C6UFK3_9SPHN</name>
<dbReference type="Pfam" id="PF00293">
    <property type="entry name" value="NUDIX"/>
    <property type="match status" value="1"/>
</dbReference>
<dbReference type="PANTHER" id="PTHR47707:SF1">
    <property type="entry name" value="NUDIX HYDROLASE FAMILY PROTEIN"/>
    <property type="match status" value="1"/>
</dbReference>
<keyword evidence="20" id="KW-1185">Reference proteome</keyword>
<dbReference type="InterPro" id="IPR015797">
    <property type="entry name" value="NUDIX_hydrolase-like_dom_sf"/>
</dbReference>
<organism evidence="19 20">
    <name type="scientific">Sphingomonas ginsenosidivorax</name>
    <dbReference type="NCBI Taxonomy" id="862135"/>
    <lineage>
        <taxon>Bacteria</taxon>
        <taxon>Pseudomonadati</taxon>
        <taxon>Pseudomonadota</taxon>
        <taxon>Alphaproteobacteria</taxon>
        <taxon>Sphingomonadales</taxon>
        <taxon>Sphingomonadaceae</taxon>
        <taxon>Sphingomonas</taxon>
    </lineage>
</organism>
<dbReference type="EMBL" id="VOQR01000001">
    <property type="protein sequence ID" value="TXC71509.1"/>
    <property type="molecule type" value="Genomic_DNA"/>
</dbReference>
<dbReference type="RefSeq" id="WP_147082787.1">
    <property type="nucleotide sequence ID" value="NZ_VOQR01000001.1"/>
</dbReference>
<comment type="cofactor">
    <cofactor evidence="1">
        <name>Mg(2+)</name>
        <dbReference type="ChEBI" id="CHEBI:18420"/>
    </cofactor>
</comment>
<comment type="catalytic activity">
    <reaction evidence="11">
        <text>8-oxo-GTP + H2O = 8-oxo-GMP + diphosphate + H(+)</text>
        <dbReference type="Rhea" id="RHEA:67616"/>
        <dbReference type="ChEBI" id="CHEBI:15377"/>
        <dbReference type="ChEBI" id="CHEBI:15378"/>
        <dbReference type="ChEBI" id="CHEBI:33019"/>
        <dbReference type="ChEBI" id="CHEBI:143553"/>
        <dbReference type="ChEBI" id="CHEBI:145694"/>
    </reaction>
</comment>
<keyword evidence="7 17" id="KW-0378">Hydrolase</keyword>
<dbReference type="AlphaFoldDB" id="A0A5C6UFK3"/>
<comment type="caution">
    <text evidence="19">The sequence shown here is derived from an EMBL/GenBank/DDBJ whole genome shotgun (WGS) entry which is preliminary data.</text>
</comment>
<dbReference type="EC" id="3.6.1.55" evidence="12"/>
<dbReference type="GO" id="GO:0006260">
    <property type="term" value="P:DNA replication"/>
    <property type="evidence" value="ECO:0007669"/>
    <property type="project" value="UniProtKB-KW"/>
</dbReference>
<dbReference type="Gene3D" id="3.90.79.10">
    <property type="entry name" value="Nucleoside Triphosphate Pyrophosphohydrolase"/>
    <property type="match status" value="1"/>
</dbReference>
<reference evidence="19 20" key="1">
    <citation type="journal article" date="2013" name="Antonie Van Leeuwenhoek">
        <title>Sphingomonas ginsenosidivorax sp. nov., with the ability to transform ginsenosides.</title>
        <authorList>
            <person name="Jin X.F."/>
            <person name="Kim J.K."/>
            <person name="Liu Q.M."/>
            <person name="Kang M.S."/>
            <person name="He D."/>
            <person name="Jin F.X."/>
            <person name="Kim S.C."/>
            <person name="Im W.T."/>
        </authorList>
    </citation>
    <scope>NUCLEOTIDE SEQUENCE [LARGE SCALE GENOMIC DNA]</scope>
    <source>
        <strain evidence="19 20">KHI67</strain>
    </source>
</reference>
<evidence type="ECO:0000313" key="19">
    <source>
        <dbReference type="EMBL" id="TXC71509.1"/>
    </source>
</evidence>
<keyword evidence="5" id="KW-0479">Metal-binding</keyword>
<dbReference type="SUPFAM" id="SSF55811">
    <property type="entry name" value="Nudix"/>
    <property type="match status" value="1"/>
</dbReference>
<evidence type="ECO:0000256" key="8">
    <source>
        <dbReference type="ARBA" id="ARBA00022842"/>
    </source>
</evidence>
<evidence type="ECO:0000256" key="1">
    <source>
        <dbReference type="ARBA" id="ARBA00001946"/>
    </source>
</evidence>
<dbReference type="GO" id="GO:0044716">
    <property type="term" value="F:8-oxo-GDP phosphatase activity"/>
    <property type="evidence" value="ECO:0007669"/>
    <property type="project" value="TreeGrafter"/>
</dbReference>
<evidence type="ECO:0000256" key="13">
    <source>
        <dbReference type="ARBA" id="ARBA00040794"/>
    </source>
</evidence>
<evidence type="ECO:0000256" key="17">
    <source>
        <dbReference type="RuleBase" id="RU003476"/>
    </source>
</evidence>
<evidence type="ECO:0000256" key="3">
    <source>
        <dbReference type="ARBA" id="ARBA00022457"/>
    </source>
</evidence>
<protein>
    <recommendedName>
        <fullName evidence="13">8-oxo-dGTP diphosphatase</fullName>
        <ecNumber evidence="12">3.6.1.55</ecNumber>
    </recommendedName>
    <alternativeName>
        <fullName evidence="16">7,8-dihydro-8-oxoguanine-triphosphatase</fullName>
    </alternativeName>
    <alternativeName>
        <fullName evidence="15">Mutator protein MutT</fullName>
    </alternativeName>
    <alternativeName>
        <fullName evidence="14">dGTP pyrophosphohydrolase</fullName>
    </alternativeName>
</protein>
<dbReference type="GO" id="GO:0044715">
    <property type="term" value="F:8-oxo-dGDP phosphatase activity"/>
    <property type="evidence" value="ECO:0007669"/>
    <property type="project" value="TreeGrafter"/>
</dbReference>
<dbReference type="Proteomes" id="UP000321250">
    <property type="component" value="Unassembled WGS sequence"/>
</dbReference>
<accession>A0A5C6UFK3</accession>
<keyword evidence="8" id="KW-0460">Magnesium</keyword>
<comment type="similarity">
    <text evidence="2 17">Belongs to the Nudix hydrolase family.</text>
</comment>
<dbReference type="PANTHER" id="PTHR47707">
    <property type="entry name" value="8-OXO-DGTP DIPHOSPHATASE"/>
    <property type="match status" value="1"/>
</dbReference>
<evidence type="ECO:0000256" key="2">
    <source>
        <dbReference type="ARBA" id="ARBA00005582"/>
    </source>
</evidence>
<proteinExistence type="inferred from homology"/>
<evidence type="ECO:0000256" key="16">
    <source>
        <dbReference type="ARBA" id="ARBA00042798"/>
    </source>
</evidence>
<dbReference type="CDD" id="cd03425">
    <property type="entry name" value="NUDIX_MutT_NudA_like"/>
    <property type="match status" value="1"/>
</dbReference>
<gene>
    <name evidence="19" type="ORF">FSB78_11570</name>
</gene>
<keyword evidence="3" id="KW-0515">Mutator protein</keyword>
<dbReference type="InterPro" id="IPR020084">
    <property type="entry name" value="NUDIX_hydrolase_CS"/>
</dbReference>
<evidence type="ECO:0000256" key="11">
    <source>
        <dbReference type="ARBA" id="ARBA00036904"/>
    </source>
</evidence>
<keyword evidence="4" id="KW-0235">DNA replication</keyword>
<keyword evidence="9" id="KW-0234">DNA repair</keyword>
<evidence type="ECO:0000256" key="12">
    <source>
        <dbReference type="ARBA" id="ARBA00038905"/>
    </source>
</evidence>
<sequence>MTNAVVPNILLPVVAAALVDADGRVLLQQRPADKSLAGLWEFPGGKVESGETPEDALIRELEEELGIAVPHACLAPAAFASAPLGDRHLLLLLYIARKWVGVPRALEATVLKWVRPADMHALPMPPADRPLIGLLDALL</sequence>
<evidence type="ECO:0000256" key="9">
    <source>
        <dbReference type="ARBA" id="ARBA00023204"/>
    </source>
</evidence>